<organism evidence="2 3">
    <name type="scientific">Rhynchosporium secalis</name>
    <name type="common">Barley scald fungus</name>
    <dbReference type="NCBI Taxonomy" id="38038"/>
    <lineage>
        <taxon>Eukaryota</taxon>
        <taxon>Fungi</taxon>
        <taxon>Dikarya</taxon>
        <taxon>Ascomycota</taxon>
        <taxon>Pezizomycotina</taxon>
        <taxon>Leotiomycetes</taxon>
        <taxon>Helotiales</taxon>
        <taxon>Ploettnerulaceae</taxon>
        <taxon>Rhynchosporium</taxon>
    </lineage>
</organism>
<evidence type="ECO:0000256" key="1">
    <source>
        <dbReference type="SAM" id="SignalP"/>
    </source>
</evidence>
<reference evidence="3" key="1">
    <citation type="submission" date="2016-03" db="EMBL/GenBank/DDBJ databases">
        <authorList>
            <person name="Guldener U."/>
        </authorList>
    </citation>
    <scope>NUCLEOTIDE SEQUENCE [LARGE SCALE GENOMIC DNA]</scope>
</reference>
<dbReference type="AlphaFoldDB" id="A0A1E1MRR9"/>
<feature type="chain" id="PRO_5009448635" evidence="1">
    <location>
        <begin position="23"/>
        <end position="38"/>
    </location>
</feature>
<keyword evidence="1" id="KW-0732">Signal</keyword>
<evidence type="ECO:0000313" key="3">
    <source>
        <dbReference type="Proteomes" id="UP000177625"/>
    </source>
</evidence>
<keyword evidence="3" id="KW-1185">Reference proteome</keyword>
<evidence type="ECO:0000313" key="2">
    <source>
        <dbReference type="EMBL" id="CZT51787.1"/>
    </source>
</evidence>
<feature type="signal peptide" evidence="1">
    <location>
        <begin position="1"/>
        <end position="22"/>
    </location>
</feature>
<protein>
    <submittedName>
        <fullName evidence="2">Uncharacterized protein</fullName>
    </submittedName>
</protein>
<dbReference type="Proteomes" id="UP000177625">
    <property type="component" value="Unassembled WGS sequence"/>
</dbReference>
<name>A0A1E1MRR9_RHYSE</name>
<accession>A0A1E1MRR9</accession>
<gene>
    <name evidence="2" type="ORF">RSE6_12983</name>
</gene>
<dbReference type="EMBL" id="FJVC01000510">
    <property type="protein sequence ID" value="CZT51787.1"/>
    <property type="molecule type" value="Genomic_DNA"/>
</dbReference>
<sequence>MFSESLWMILSRMIEVWLCVLSSVVPEKKASELSNVRR</sequence>
<proteinExistence type="predicted"/>